<accession>A0A177AN19</accession>
<dbReference type="EMBL" id="KV441386">
    <property type="protein sequence ID" value="OAF63456.1"/>
    <property type="molecule type" value="Genomic_DNA"/>
</dbReference>
<proteinExistence type="inferred from homology"/>
<dbReference type="OrthoDB" id="1933717at2759"/>
<dbReference type="PANTHER" id="PTHR43976">
    <property type="entry name" value="SHORT CHAIN DEHYDROGENASE"/>
    <property type="match status" value="1"/>
</dbReference>
<evidence type="ECO:0000256" key="1">
    <source>
        <dbReference type="ARBA" id="ARBA00006484"/>
    </source>
</evidence>
<dbReference type="Pfam" id="PF00106">
    <property type="entry name" value="adh_short"/>
    <property type="match status" value="1"/>
</dbReference>
<dbReference type="GeneID" id="36283499"/>
<sequence>MSEGPTSRPPPIPPSPSVPTHNSPRVWFLTSCLSPLSVRLIRLLLAHGDYVAAGLPPTELSDPARSAAFRALINECKSPRRTTQGWAHRIRGIKCDGRFVSSAQAALAEAVETFGRVDILLCNSSEAVVGSVEELGASDATRDLCRRQFETVFFAHVNFVKAALPMMRAKRNGHVLVLTGVGGHIATPGMALHSAAQWALEGFCDSVTYEVAPFNIKVTIVQPNMEVGVLSNKVVFAPQLPQYDSGQNPAPGPRDILCNVVGYHPEEELDESGERREEGIQSRYPELSTESADRLVLETVHALTAIGGHENPPARHIVGNEGVQNVKDKLKTVSEELEDFIEASLSADGAYERTEAPRGESVEKAS</sequence>
<feature type="compositionally biased region" description="Pro residues" evidence="3">
    <location>
        <begin position="7"/>
        <end position="17"/>
    </location>
</feature>
<name>A0A177AN19_9PEZI</name>
<keyword evidence="2" id="KW-0560">Oxidoreductase</keyword>
<reference evidence="4" key="1">
    <citation type="submission" date="2016-03" db="EMBL/GenBank/DDBJ databases">
        <title>Updated assembly of Pseudogymnoascus destructans, the fungus causing white-nose syndrome of bats.</title>
        <authorList>
            <person name="Palmer J.M."/>
            <person name="Drees K.P."/>
            <person name="Foster J.T."/>
            <person name="Lindner D.L."/>
        </authorList>
    </citation>
    <scope>NUCLEOTIDE SEQUENCE [LARGE SCALE GENOMIC DNA]</scope>
    <source>
        <strain evidence="4">20631-21</strain>
    </source>
</reference>
<dbReference type="RefSeq" id="XP_024328724.1">
    <property type="nucleotide sequence ID" value="XM_024464095.1"/>
</dbReference>
<dbReference type="Gene3D" id="3.40.50.720">
    <property type="entry name" value="NAD(P)-binding Rossmann-like Domain"/>
    <property type="match status" value="1"/>
</dbReference>
<protein>
    <submittedName>
        <fullName evidence="4">Uncharacterized protein</fullName>
    </submittedName>
</protein>
<evidence type="ECO:0000256" key="3">
    <source>
        <dbReference type="SAM" id="MobiDB-lite"/>
    </source>
</evidence>
<organism evidence="4">
    <name type="scientific">Pseudogymnoascus destructans</name>
    <dbReference type="NCBI Taxonomy" id="655981"/>
    <lineage>
        <taxon>Eukaryota</taxon>
        <taxon>Fungi</taxon>
        <taxon>Dikarya</taxon>
        <taxon>Ascomycota</taxon>
        <taxon>Pezizomycotina</taxon>
        <taxon>Leotiomycetes</taxon>
        <taxon>Thelebolales</taxon>
        <taxon>Thelebolaceae</taxon>
        <taxon>Pseudogymnoascus</taxon>
    </lineage>
</organism>
<dbReference type="GO" id="GO:0016491">
    <property type="term" value="F:oxidoreductase activity"/>
    <property type="evidence" value="ECO:0007669"/>
    <property type="project" value="UniProtKB-KW"/>
</dbReference>
<dbReference type="AlphaFoldDB" id="A0A177AN19"/>
<feature type="compositionally biased region" description="Basic and acidic residues" evidence="3">
    <location>
        <begin position="350"/>
        <end position="366"/>
    </location>
</feature>
<dbReference type="InterPro" id="IPR036291">
    <property type="entry name" value="NAD(P)-bd_dom_sf"/>
</dbReference>
<dbReference type="InterPro" id="IPR002347">
    <property type="entry name" value="SDR_fam"/>
</dbReference>
<feature type="region of interest" description="Disordered" evidence="3">
    <location>
        <begin position="267"/>
        <end position="287"/>
    </location>
</feature>
<dbReference type="SUPFAM" id="SSF51735">
    <property type="entry name" value="NAD(P)-binding Rossmann-fold domains"/>
    <property type="match status" value="1"/>
</dbReference>
<dbReference type="VEuPathDB" id="FungiDB:GMDG_06182"/>
<evidence type="ECO:0000313" key="4">
    <source>
        <dbReference type="EMBL" id="OAF63456.1"/>
    </source>
</evidence>
<dbReference type="eggNOG" id="KOG1205">
    <property type="taxonomic scope" value="Eukaryota"/>
</dbReference>
<evidence type="ECO:0000256" key="2">
    <source>
        <dbReference type="ARBA" id="ARBA00023002"/>
    </source>
</evidence>
<feature type="region of interest" description="Disordered" evidence="3">
    <location>
        <begin position="1"/>
        <end position="20"/>
    </location>
</feature>
<dbReference type="PANTHER" id="PTHR43976:SF16">
    <property type="entry name" value="SHORT-CHAIN DEHYDROGENASE_REDUCTASE FAMILY PROTEIN"/>
    <property type="match status" value="1"/>
</dbReference>
<feature type="region of interest" description="Disordered" evidence="3">
    <location>
        <begin position="345"/>
        <end position="366"/>
    </location>
</feature>
<comment type="similarity">
    <text evidence="1">Belongs to the short-chain dehydrogenases/reductases (SDR) family.</text>
</comment>
<dbReference type="Proteomes" id="UP000077154">
    <property type="component" value="Unassembled WGS sequence"/>
</dbReference>
<dbReference type="InterPro" id="IPR051911">
    <property type="entry name" value="SDR_oxidoreductase"/>
</dbReference>
<gene>
    <name evidence="4" type="ORF">VC83_00401</name>
</gene>